<feature type="compositionally biased region" description="Acidic residues" evidence="2">
    <location>
        <begin position="100"/>
        <end position="111"/>
    </location>
</feature>
<dbReference type="InterPro" id="IPR040155">
    <property type="entry name" value="CEBPZ/Mak21-like"/>
</dbReference>
<feature type="compositionally biased region" description="Basic residues" evidence="2">
    <location>
        <begin position="37"/>
        <end position="47"/>
    </location>
</feature>
<organism evidence="4 5">
    <name type="scientific">Lachancea mirantina</name>
    <dbReference type="NCBI Taxonomy" id="1230905"/>
    <lineage>
        <taxon>Eukaryota</taxon>
        <taxon>Fungi</taxon>
        <taxon>Dikarya</taxon>
        <taxon>Ascomycota</taxon>
        <taxon>Saccharomycotina</taxon>
        <taxon>Saccharomycetes</taxon>
        <taxon>Saccharomycetales</taxon>
        <taxon>Saccharomycetaceae</taxon>
        <taxon>Lachancea</taxon>
    </lineage>
</organism>
<proteinExistence type="inferred from homology"/>
<feature type="compositionally biased region" description="Basic and acidic residues" evidence="2">
    <location>
        <begin position="518"/>
        <end position="528"/>
    </location>
</feature>
<comment type="similarity">
    <text evidence="1">Belongs to the CBF/MAK21 family.</text>
</comment>
<feature type="compositionally biased region" description="Polar residues" evidence="2">
    <location>
        <begin position="18"/>
        <end position="27"/>
    </location>
</feature>
<keyword evidence="5" id="KW-1185">Reference proteome</keyword>
<name>A0A1G4JN75_9SACH</name>
<feature type="domain" description="CCAAT-binding factor" evidence="3">
    <location>
        <begin position="603"/>
        <end position="770"/>
    </location>
</feature>
<feature type="region of interest" description="Disordered" evidence="2">
    <location>
        <begin position="511"/>
        <end position="551"/>
    </location>
</feature>
<feature type="region of interest" description="Disordered" evidence="2">
    <location>
        <begin position="901"/>
        <end position="933"/>
    </location>
</feature>
<feature type="compositionally biased region" description="Acidic residues" evidence="2">
    <location>
        <begin position="163"/>
        <end position="174"/>
    </location>
</feature>
<dbReference type="OrthoDB" id="28947at2759"/>
<dbReference type="PANTHER" id="PTHR12048:SF0">
    <property type="entry name" value="CCAAT_ENHANCER-BINDING PROTEIN ZETA"/>
    <property type="match status" value="1"/>
</dbReference>
<feature type="compositionally biased region" description="Basic and acidic residues" evidence="2">
    <location>
        <begin position="77"/>
        <end position="93"/>
    </location>
</feature>
<dbReference type="InterPro" id="IPR016024">
    <property type="entry name" value="ARM-type_fold"/>
</dbReference>
<dbReference type="PANTHER" id="PTHR12048">
    <property type="entry name" value="CCAAT-BINDING FACTOR-RELATED"/>
    <property type="match status" value="1"/>
</dbReference>
<feature type="compositionally biased region" description="Basic and acidic residues" evidence="2">
    <location>
        <begin position="1"/>
        <end position="17"/>
    </location>
</feature>
<feature type="compositionally biased region" description="Acidic residues" evidence="2">
    <location>
        <begin position="906"/>
        <end position="916"/>
    </location>
</feature>
<evidence type="ECO:0000256" key="1">
    <source>
        <dbReference type="ARBA" id="ARBA00007797"/>
    </source>
</evidence>
<sequence>MAEEGKLDLSTLREKISSKLNDSQKPGRNNKKDARKPNKKQSKNGKKAARETNREPDERPDIKGVGNDASSESNAEVLRREALALGASEKDLELINGVASDDEGSEQEFDTPAEGKEDIKFNTDLQDLLKNMGFDKTVVPAEEDEEDEEVEEEEHKKARSVTPEEESEEEESISEESSQVVDEGQRLSQGSEKQATEKEEKDKDLVSQLNMVSSDKLLLSTENAWYKLPTGSELSQQNDPLSAEQIDKLYKRGQAALEEDNKVYYEEFTKNSSQRKFMSQILSEGTLNDKISALTLLIQESPLHNMKSLDTLLGYCDKKSRNSALQSVNALKDLLLNGILPDRKLRYFKNQNLSMMLSKSTLAILCFEDYLKKFFFKVLQTLEKLSHDPIVYVRMQVLTHVFDFITAKPEQEFNLLRLGVNKLGDTDKKVSSKTSYQLLKLEQVHPNMKSVILDAIVDVALRPSAEYHTTYYAVLTLNQTILKRREDMIANQLIKTYFTLFEKFLLSTNSDNNEEGDNAPKNKDASYEKKRKKNVKRGKKGGVSVKDDKTDQEVVDEKNSKLFSAILTGLNRALPFAQMPANVYEVHLDVLYQITHSSNFNTAVQALVLIHQVTTKASLNNDRFFKTLYESLLDPRLVTSSKQGIYLNLLYKSLKSDQHIPRVEAFVKRIVQVCLNWLNVGAISGMLFLLLQLSKSTPQIKNLFSNTPEDHEYVSDNEENEGGDDSSDKKAAAPYDSRKRDPRFAHADSSSLWEIESFLRHFHPTVETYAQAFFLSSTDIPKPDLGLHSLAHFLDRFVYRNAKQKPTTRGSSIMQPLGGSHTGNLIVRASDKVLDEVPANTQDWLAKRADEVTPDERFFHQYFSTKQTAIRRAEKKKRGSSDRFDDESELDEDEVWDALVKSRPDVEEDGDEDVSMDDLAMSDVSDSDDEESEVIAELAADSGDADSDNDVFYSFADEGAVPAAGEKRALEDAADEDAGLGDSDSEPAAEPAAAGSAASGKRSSRKRFKALPVFASADDYAQYLNDSDE</sequence>
<feature type="compositionally biased region" description="Acidic residues" evidence="2">
    <location>
        <begin position="972"/>
        <end position="987"/>
    </location>
</feature>
<feature type="compositionally biased region" description="Basic and acidic residues" evidence="2">
    <location>
        <begin position="726"/>
        <end position="743"/>
    </location>
</feature>
<feature type="compositionally biased region" description="Low complexity" evidence="2">
    <location>
        <begin position="988"/>
        <end position="1001"/>
    </location>
</feature>
<feature type="compositionally biased region" description="Basic and acidic residues" evidence="2">
    <location>
        <begin position="194"/>
        <end position="205"/>
    </location>
</feature>
<dbReference type="STRING" id="1230905.A0A1G4JN75"/>
<reference evidence="4 5" key="1">
    <citation type="submission" date="2016-03" db="EMBL/GenBank/DDBJ databases">
        <authorList>
            <person name="Devillers H."/>
        </authorList>
    </citation>
    <scope>NUCLEOTIDE SEQUENCE [LARGE SCALE GENOMIC DNA]</scope>
    <source>
        <strain evidence="4">CBS 11717</strain>
    </source>
</reference>
<evidence type="ECO:0000259" key="3">
    <source>
        <dbReference type="Pfam" id="PF03914"/>
    </source>
</evidence>
<dbReference type="EMBL" id="LT598465">
    <property type="protein sequence ID" value="SCU92128.1"/>
    <property type="molecule type" value="Genomic_DNA"/>
</dbReference>
<dbReference type="AlphaFoldDB" id="A0A1G4JN75"/>
<gene>
    <name evidence="4" type="ORF">LAMI_0E08900G</name>
</gene>
<dbReference type="Pfam" id="PF03914">
    <property type="entry name" value="CBF"/>
    <property type="match status" value="1"/>
</dbReference>
<feature type="region of interest" description="Disordered" evidence="2">
    <location>
        <begin position="705"/>
        <end position="743"/>
    </location>
</feature>
<accession>A0A1G4JN75</accession>
<dbReference type="SUPFAM" id="SSF48371">
    <property type="entry name" value="ARM repeat"/>
    <property type="match status" value="1"/>
</dbReference>
<dbReference type="Proteomes" id="UP000191024">
    <property type="component" value="Chromosome E"/>
</dbReference>
<feature type="region of interest" description="Disordered" evidence="2">
    <location>
        <begin position="1"/>
        <end position="207"/>
    </location>
</feature>
<evidence type="ECO:0000256" key="2">
    <source>
        <dbReference type="SAM" id="MobiDB-lite"/>
    </source>
</evidence>
<feature type="region of interest" description="Disordered" evidence="2">
    <location>
        <begin position="963"/>
        <end position="1006"/>
    </location>
</feature>
<feature type="compositionally biased region" description="Basic and acidic residues" evidence="2">
    <location>
        <begin position="48"/>
        <end position="62"/>
    </location>
</feature>
<dbReference type="InterPro" id="IPR005612">
    <property type="entry name" value="CCAAT-binding_factor"/>
</dbReference>
<feature type="compositionally biased region" description="Acidic residues" evidence="2">
    <location>
        <begin position="141"/>
        <end position="152"/>
    </location>
</feature>
<feature type="compositionally biased region" description="Basic residues" evidence="2">
    <location>
        <begin position="529"/>
        <end position="540"/>
    </location>
</feature>
<dbReference type="GO" id="GO:0005634">
    <property type="term" value="C:nucleus"/>
    <property type="evidence" value="ECO:0007669"/>
    <property type="project" value="UniProtKB-ARBA"/>
</dbReference>
<protein>
    <submittedName>
        <fullName evidence="4">LAMI_0E08900g1_1</fullName>
    </submittedName>
</protein>
<feature type="compositionally biased region" description="Acidic residues" evidence="2">
    <location>
        <begin position="715"/>
        <end position="725"/>
    </location>
</feature>
<evidence type="ECO:0000313" key="4">
    <source>
        <dbReference type="EMBL" id="SCU92128.1"/>
    </source>
</evidence>
<evidence type="ECO:0000313" key="5">
    <source>
        <dbReference type="Proteomes" id="UP000191024"/>
    </source>
</evidence>